<name>Q23BV6_TETTS</name>
<keyword evidence="5" id="KW-1185">Reference proteome</keyword>
<organism evidence="4 5">
    <name type="scientific">Tetrahymena thermophila (strain SB210)</name>
    <dbReference type="NCBI Taxonomy" id="312017"/>
    <lineage>
        <taxon>Eukaryota</taxon>
        <taxon>Sar</taxon>
        <taxon>Alveolata</taxon>
        <taxon>Ciliophora</taxon>
        <taxon>Intramacronucleata</taxon>
        <taxon>Oligohymenophorea</taxon>
        <taxon>Hymenostomatida</taxon>
        <taxon>Tetrahymenina</taxon>
        <taxon>Tetrahymenidae</taxon>
        <taxon>Tetrahymena</taxon>
    </lineage>
</organism>
<evidence type="ECO:0000256" key="1">
    <source>
        <dbReference type="ARBA" id="ARBA00022737"/>
    </source>
</evidence>
<proteinExistence type="predicted"/>
<feature type="coiled-coil region" evidence="2">
    <location>
        <begin position="847"/>
        <end position="905"/>
    </location>
</feature>
<evidence type="ECO:0000313" key="5">
    <source>
        <dbReference type="Proteomes" id="UP000009168"/>
    </source>
</evidence>
<dbReference type="EMBL" id="GG662718">
    <property type="protein sequence ID" value="EAR94012.2"/>
    <property type="molecule type" value="Genomic_DNA"/>
</dbReference>
<accession>Q23BV6</accession>
<evidence type="ECO:0000313" key="4">
    <source>
        <dbReference type="EMBL" id="EAR94012.2"/>
    </source>
</evidence>
<feature type="region of interest" description="Disordered" evidence="3">
    <location>
        <begin position="533"/>
        <end position="559"/>
    </location>
</feature>
<keyword evidence="1" id="KW-0677">Repeat</keyword>
<dbReference type="KEGG" id="tet:TTHERM_00227260"/>
<dbReference type="SUPFAM" id="SSF52047">
    <property type="entry name" value="RNI-like"/>
    <property type="match status" value="1"/>
</dbReference>
<feature type="compositionally biased region" description="Low complexity" evidence="3">
    <location>
        <begin position="533"/>
        <end position="551"/>
    </location>
</feature>
<protein>
    <submittedName>
        <fullName evidence="4">Uncharacterized protein</fullName>
    </submittedName>
</protein>
<dbReference type="RefSeq" id="XP_001014257.2">
    <property type="nucleotide sequence ID" value="XM_001014257.2"/>
</dbReference>
<sequence length="1251" mass="146233">MSTNYHDHPLKRLYVDFIQKYQRPINPDIINILDQRQNNLRLSKQDLFSPPTSRSLAKELEEDALDIQSVCILLENGIDNLFELEISGFKMNVEIIHQITQSIKDNVYLQKLSLSNNMIDDNSAAHIAMFIQLNQNIKQIDLSYNRISNFGAQQIAQVLSTNKVITHLTLSRNYIEEDYFGEALKKNQCLLVLDISHNNYSMESVENLLKGLLENQKLQRLKILGMLIGHIHIYQFCEVLSTNNSLQEIDWDLNLKQDDQEIISKLEDSLFDNNTLISMLSNKMNIGINNLLTEVICKYLLANEWVFKNYKSVLRNEMPQCNENIRDIVCRKITNIQASQKIQEEANALQLIQNAKEEIMQKQQDIQIQHMIVDQFQQSHQELFNSFNSNNVNNLNTSNGNFSSITNNNNNREKQLKVLQPKIKQIQQSQQQNSNISNNQIGGAVVTGGNLEYSRELLNNISTKKQQNQYYQQNQLPFQSNSQNSFKRLDLIGMQLPSQILNNTTQEQDNSAIQNLNINLNSVNSQQFLNKSFNNTNNLASNNNNNNANNNRYAQSLEPTTEGPLLSDVQQYQSVIMQNPTNYNTLNQQQQNLLYNQIQDQAYQLQFQTSQKKQWNMPLQNIPQQDRNYFNGEEDYTQDQEFQSQQKTDRLITGEKEEIEGKIYERIKDIIKEEMAKTMEQYMNGQNNYIAQNNYSELNNQIKKPLNLQIESTNTNSQNDFNSNYCIKSIKSEERLNQICENNRETGTQNESIISNRNQLDFVEIQSRLNDLEEKMNQVSLFYEETNNQMNYKLQEIVENVEKLVDQKQTMKELIEQRVNQVKESWQSECINAMNMHLTQIYNPNIIEDLKNSIEKVVREQNKVYEEQKEMARKVNSSDREINDLKQLIDLVDSLKKSVKILEKKTDKKDSEVNQQLCDYGEKVKQIEKIQQESNLMVEKYTEELNKKFKELKRNSVKKDEQLFKSRTEFDEHINEIKCHIEEALKKLVEERLFQLETAFNINGGFKTYLNNLQAKLEKVESSIHGQQQQQQSLLESKQNVESQNNYQSKTNCCYNINLPQKYANKENQYKYQDDVSAQKKKYSASFHQNIEQPTADKVSHISSQYVQRQESGDEKDFYIQKCNSSLKKQLSSSKKQDLPLTLSDLNAQSIVQSGLKIQHHNRQKSIQEVREDVCDKLNKYKESKRLFEEGQKIKQYSSMFLDLDQNEKTLDQSELNNKSKINKYASSMLINQKQYNSNQSTRSTKVIQFK</sequence>
<dbReference type="InterPro" id="IPR052201">
    <property type="entry name" value="LRR-containing_regulator"/>
</dbReference>
<evidence type="ECO:0000256" key="3">
    <source>
        <dbReference type="SAM" id="MobiDB-lite"/>
    </source>
</evidence>
<dbReference type="SMART" id="SM00368">
    <property type="entry name" value="LRR_RI"/>
    <property type="match status" value="3"/>
</dbReference>
<evidence type="ECO:0000256" key="2">
    <source>
        <dbReference type="SAM" id="Coils"/>
    </source>
</evidence>
<gene>
    <name evidence="4" type="ORF">TTHERM_00227260</name>
</gene>
<dbReference type="PANTHER" id="PTHR24111">
    <property type="entry name" value="LEUCINE-RICH REPEAT-CONTAINING PROTEIN 34"/>
    <property type="match status" value="1"/>
</dbReference>
<dbReference type="InParanoid" id="Q23BV6"/>
<dbReference type="PANTHER" id="PTHR24111:SF0">
    <property type="entry name" value="LEUCINE-RICH REPEAT-CONTAINING PROTEIN"/>
    <property type="match status" value="1"/>
</dbReference>
<dbReference type="OrthoDB" id="120976at2759"/>
<feature type="coiled-coil region" evidence="2">
    <location>
        <begin position="769"/>
        <end position="818"/>
    </location>
</feature>
<feature type="coiled-coil region" evidence="2">
    <location>
        <begin position="338"/>
        <end position="365"/>
    </location>
</feature>
<dbReference type="AlphaFoldDB" id="Q23BV6"/>
<dbReference type="Proteomes" id="UP000009168">
    <property type="component" value="Unassembled WGS sequence"/>
</dbReference>
<dbReference type="InterPro" id="IPR032675">
    <property type="entry name" value="LRR_dom_sf"/>
</dbReference>
<dbReference type="Gene3D" id="3.80.10.10">
    <property type="entry name" value="Ribonuclease Inhibitor"/>
    <property type="match status" value="2"/>
</dbReference>
<dbReference type="HOGENOM" id="CLU_268283_0_0_1"/>
<keyword evidence="2" id="KW-0175">Coiled coil</keyword>
<reference evidence="5" key="1">
    <citation type="journal article" date="2006" name="PLoS Biol.">
        <title>Macronuclear genome sequence of the ciliate Tetrahymena thermophila, a model eukaryote.</title>
        <authorList>
            <person name="Eisen J.A."/>
            <person name="Coyne R.S."/>
            <person name="Wu M."/>
            <person name="Wu D."/>
            <person name="Thiagarajan M."/>
            <person name="Wortman J.R."/>
            <person name="Badger J.H."/>
            <person name="Ren Q."/>
            <person name="Amedeo P."/>
            <person name="Jones K.M."/>
            <person name="Tallon L.J."/>
            <person name="Delcher A.L."/>
            <person name="Salzberg S.L."/>
            <person name="Silva J.C."/>
            <person name="Haas B.J."/>
            <person name="Majoros W.H."/>
            <person name="Farzad M."/>
            <person name="Carlton J.M."/>
            <person name="Smith R.K. Jr."/>
            <person name="Garg J."/>
            <person name="Pearlman R.E."/>
            <person name="Karrer K.M."/>
            <person name="Sun L."/>
            <person name="Manning G."/>
            <person name="Elde N.C."/>
            <person name="Turkewitz A.P."/>
            <person name="Asai D.J."/>
            <person name="Wilkes D.E."/>
            <person name="Wang Y."/>
            <person name="Cai H."/>
            <person name="Collins K."/>
            <person name="Stewart B.A."/>
            <person name="Lee S.R."/>
            <person name="Wilamowska K."/>
            <person name="Weinberg Z."/>
            <person name="Ruzzo W.L."/>
            <person name="Wloga D."/>
            <person name="Gaertig J."/>
            <person name="Frankel J."/>
            <person name="Tsao C.-C."/>
            <person name="Gorovsky M.A."/>
            <person name="Keeling P.J."/>
            <person name="Waller R.F."/>
            <person name="Patron N.J."/>
            <person name="Cherry J.M."/>
            <person name="Stover N.A."/>
            <person name="Krieger C.J."/>
            <person name="del Toro C."/>
            <person name="Ryder H.F."/>
            <person name="Williamson S.C."/>
            <person name="Barbeau R.A."/>
            <person name="Hamilton E.P."/>
            <person name="Orias E."/>
        </authorList>
    </citation>
    <scope>NUCLEOTIDE SEQUENCE [LARGE SCALE GENOMIC DNA]</scope>
    <source>
        <strain evidence="5">SB210</strain>
    </source>
</reference>
<dbReference type="GeneID" id="7837788"/>